<name>T1YQR7_9VIRU</name>
<dbReference type="EMBL" id="KF371630">
    <property type="protein sequence ID" value="AGU67646.1"/>
    <property type="molecule type" value="Genomic_DNA"/>
</dbReference>
<proteinExistence type="predicted"/>
<accession>T1YQR7</accession>
<dbReference type="RefSeq" id="YP_009109714.1">
    <property type="nucleotide sequence ID" value="NC_025728.1"/>
</dbReference>
<sequence>MYRKGGKYKKRSYKRRKYNKNKVSKKVWKASKKAAKAQIYRMSETKVIHSTGYSSYITAAESQFLCALHPFYFMTNHSREAGLVGNEFDLRYFELQGSLNFDGFSTALMSDVWLRISLIRTPEYWPNDAGTPVSSTIPTSTYALPLSAEPWFSKFNSNSVKVLQTKTIRLPGAAYVGNQTSTNRIHKYKNFKIKFRKLKGKKTIMSNYDENIVAGAGRRIRQGQFYIIIHMASVNAVSGTTSTDIVRRWLDWTYSMYYKDI</sequence>
<evidence type="ECO:0000313" key="1">
    <source>
        <dbReference type="EMBL" id="AGU67646.1"/>
    </source>
</evidence>
<evidence type="ECO:0000313" key="2">
    <source>
        <dbReference type="Proteomes" id="UP000104368"/>
    </source>
</evidence>
<dbReference type="GeneID" id="22284071"/>
<keyword evidence="2" id="KW-1185">Reference proteome</keyword>
<dbReference type="KEGG" id="vg:22284071"/>
<protein>
    <submittedName>
        <fullName evidence="1">Capsid protein</fullName>
    </submittedName>
</protein>
<dbReference type="Proteomes" id="UP000104368">
    <property type="component" value="Segment"/>
</dbReference>
<organism evidence="1 2">
    <name type="scientific">Faeces associated gemycircularvirus 12</name>
    <dbReference type="NCBI Taxonomy" id="1391027"/>
    <lineage>
        <taxon>Viruses</taxon>
        <taxon>Monodnaviria</taxon>
        <taxon>Shotokuvirae</taxon>
        <taxon>Cressdnaviricota</taxon>
        <taxon>Repensiviricetes</taxon>
        <taxon>Geplafuvirales</taxon>
        <taxon>Genomoviridae</taxon>
        <taxon>Gemytondvirus</taxon>
        <taxon>Gemytondvirus ostri1</taxon>
    </lineage>
</organism>
<reference evidence="1 2" key="1">
    <citation type="journal article" date="2013" name="Virus Res.">
        <title>Novel myco-like DNA viruses discovered in the faecal matter of various animals.</title>
        <authorList>
            <person name="Sikorski A."/>
            <person name="Massaro M."/>
            <person name="Kraberger S."/>
            <person name="Young L.M."/>
            <person name="Smalley D."/>
            <person name="Martin D.P."/>
            <person name="Varsani A."/>
        </authorList>
    </citation>
    <scope>NUCLEOTIDE SEQUENCE [LARGE SCALE GENOMIC DNA]</scope>
    <source>
        <strain evidence="1">As3</strain>
    </source>
</reference>